<comment type="caution">
    <text evidence="1">The sequence shown here is derived from an EMBL/GenBank/DDBJ whole genome shotgun (WGS) entry which is preliminary data.</text>
</comment>
<sequence length="194" mass="21472">MEAVKIWDGETFSQGGWWPCAEFTHSLKYERKKKWQHVADAASEGRTVAKVKKKWSDIKVDAKKRLASRRQSVCATRRGRGTPKLTPLDEKLAGIIGESLLSGVVTEVEGDTDAHDAPNDSVVGDTICLLDPQTTEDIPNPCFDGPSTSRAFDEDTVSVDKEIPEVATGTQIPAGKSEFYKKGKKDKWILKEDH</sequence>
<dbReference type="Proteomes" id="UP000831701">
    <property type="component" value="Chromosome 22"/>
</dbReference>
<organism evidence="1 2">
    <name type="scientific">Scortum barcoo</name>
    <name type="common">barcoo grunter</name>
    <dbReference type="NCBI Taxonomy" id="214431"/>
    <lineage>
        <taxon>Eukaryota</taxon>
        <taxon>Metazoa</taxon>
        <taxon>Chordata</taxon>
        <taxon>Craniata</taxon>
        <taxon>Vertebrata</taxon>
        <taxon>Euteleostomi</taxon>
        <taxon>Actinopterygii</taxon>
        <taxon>Neopterygii</taxon>
        <taxon>Teleostei</taxon>
        <taxon>Neoteleostei</taxon>
        <taxon>Acanthomorphata</taxon>
        <taxon>Eupercaria</taxon>
        <taxon>Centrarchiformes</taxon>
        <taxon>Terapontoidei</taxon>
        <taxon>Terapontidae</taxon>
        <taxon>Scortum</taxon>
    </lineage>
</organism>
<name>A0ACB8VEJ4_9TELE</name>
<proteinExistence type="predicted"/>
<dbReference type="EMBL" id="CM041552">
    <property type="protein sequence ID" value="KAI3353871.1"/>
    <property type="molecule type" value="Genomic_DNA"/>
</dbReference>
<accession>A0ACB8VEJ4</accession>
<protein>
    <submittedName>
        <fullName evidence="1">Uncharacterized protein</fullName>
    </submittedName>
</protein>
<keyword evidence="2" id="KW-1185">Reference proteome</keyword>
<evidence type="ECO:0000313" key="1">
    <source>
        <dbReference type="EMBL" id="KAI3353871.1"/>
    </source>
</evidence>
<reference evidence="1" key="1">
    <citation type="submission" date="2022-04" db="EMBL/GenBank/DDBJ databases">
        <title>Jade perch genome.</title>
        <authorList>
            <person name="Chao B."/>
        </authorList>
    </citation>
    <scope>NUCLEOTIDE SEQUENCE</scope>
    <source>
        <strain evidence="1">CB-2022</strain>
    </source>
</reference>
<gene>
    <name evidence="1" type="ORF">L3Q82_005079</name>
</gene>
<evidence type="ECO:0000313" key="2">
    <source>
        <dbReference type="Proteomes" id="UP000831701"/>
    </source>
</evidence>